<dbReference type="PANTHER" id="PTHR30096">
    <property type="entry name" value="4,5-DOPA DIOXYGENASE EXTRADIOL-LIKE PROTEIN"/>
    <property type="match status" value="1"/>
</dbReference>
<dbReference type="Gene3D" id="3.40.830.10">
    <property type="entry name" value="LigB-like"/>
    <property type="match status" value="1"/>
</dbReference>
<keyword evidence="4" id="KW-0862">Zinc</keyword>
<keyword evidence="6" id="KW-0472">Membrane</keyword>
<proteinExistence type="inferred from homology"/>
<feature type="domain" description="Extradiol ring-cleavage dioxygenase class III enzyme subunit B" evidence="7">
    <location>
        <begin position="110"/>
        <end position="353"/>
    </location>
</feature>
<dbReference type="GO" id="GO:0051213">
    <property type="term" value="F:dioxygenase activity"/>
    <property type="evidence" value="ECO:0007669"/>
    <property type="project" value="UniProtKB-KW"/>
</dbReference>
<sequence>MSSQPTTTPTQQPTRKPSSTLTALSILTVLIAVSLAFFIGYNTNNNNNNNNNNKTAEEQHPTSQTANLFGLKRFFTSTTPAVSREISKTAASRKTAGGSSEKMSRTPIYFLSHGGTDHPAYKKLGQIGKEITTKVKPKAVVVFSAHWQAGRDTIQVNTAEITDLIYDFYGFPSHYYKEKYPNVGSREVANKVLDLLGKAGIKAEGVKRGLDHGVWASFKCAFEPESNPLNVPIVQVSLFNNEDPVAHYRLGQAVSSLRDENILIIVSGMAVHNLRDLWFSRDDSRPLPYTTSFDEALKKAATAPPAEREQAMADLLKRPDARQAHPTFDHLLPIHIGAGAAGDDVDTMVDDLNTMHEHIRKCGKFAMTTPSRACSDISN</sequence>
<protein>
    <submittedName>
        <fullName evidence="8">Extradiol ring-cleavage dioxygenase, class III enzyme, subunit B</fullName>
    </submittedName>
</protein>
<dbReference type="SUPFAM" id="SSF53213">
    <property type="entry name" value="LigB-like"/>
    <property type="match status" value="1"/>
</dbReference>
<dbReference type="InterPro" id="IPR004183">
    <property type="entry name" value="Xdiol_dOase_suB"/>
</dbReference>
<evidence type="ECO:0000256" key="2">
    <source>
        <dbReference type="ARBA" id="ARBA00007581"/>
    </source>
</evidence>
<dbReference type="EMBL" id="ML735734">
    <property type="protein sequence ID" value="KAE8417731.1"/>
    <property type="molecule type" value="Genomic_DNA"/>
</dbReference>
<evidence type="ECO:0000256" key="4">
    <source>
        <dbReference type="ARBA" id="ARBA00022833"/>
    </source>
</evidence>
<comment type="similarity">
    <text evidence="2">Belongs to the DODA-type extradiol aromatic ring-opening dioxygenase family.</text>
</comment>
<keyword evidence="8" id="KW-0223">Dioxygenase</keyword>
<keyword evidence="9" id="KW-1185">Reference proteome</keyword>
<keyword evidence="6" id="KW-1133">Transmembrane helix</keyword>
<name>A0ABQ6WKV1_9EURO</name>
<evidence type="ECO:0000256" key="6">
    <source>
        <dbReference type="SAM" id="Phobius"/>
    </source>
</evidence>
<accession>A0ABQ6WKV1</accession>
<reference evidence="8 9" key="1">
    <citation type="submission" date="2019-04" db="EMBL/GenBank/DDBJ databases">
        <authorList>
            <consortium name="DOE Joint Genome Institute"/>
            <person name="Mondo S."/>
            <person name="Kjaerbolling I."/>
            <person name="Vesth T."/>
            <person name="Frisvad J.C."/>
            <person name="Nybo J.L."/>
            <person name="Theobald S."/>
            <person name="Kildgaard S."/>
            <person name="Isbrandt T."/>
            <person name="Kuo A."/>
            <person name="Sato A."/>
            <person name="Lyhne E.K."/>
            <person name="Kogle M.E."/>
            <person name="Wiebenga A."/>
            <person name="Kun R.S."/>
            <person name="Lubbers R.J."/>
            <person name="Makela M.R."/>
            <person name="Barry K."/>
            <person name="Chovatia M."/>
            <person name="Clum A."/>
            <person name="Daum C."/>
            <person name="Haridas S."/>
            <person name="He G."/>
            <person name="LaButti K."/>
            <person name="Lipzen A."/>
            <person name="Riley R."/>
            <person name="Salamov A."/>
            <person name="Simmons B.A."/>
            <person name="Magnuson J.K."/>
            <person name="Henrissat B."/>
            <person name="Mortensen U.H."/>
            <person name="Larsen T.O."/>
            <person name="Devries R.P."/>
            <person name="Grigoriev I.V."/>
            <person name="Machida M."/>
            <person name="Baker S.E."/>
            <person name="Andersen M.R."/>
            <person name="Cantor M.N."/>
            <person name="Hua S.X."/>
        </authorList>
    </citation>
    <scope>NUCLEOTIDE SEQUENCE [LARGE SCALE GENOMIC DNA]</scope>
    <source>
        <strain evidence="8 9">CBS 117616</strain>
    </source>
</reference>
<evidence type="ECO:0000256" key="3">
    <source>
        <dbReference type="ARBA" id="ARBA00022723"/>
    </source>
</evidence>
<evidence type="ECO:0000256" key="1">
    <source>
        <dbReference type="ARBA" id="ARBA00001947"/>
    </source>
</evidence>
<keyword evidence="3" id="KW-0479">Metal-binding</keyword>
<dbReference type="Proteomes" id="UP000325395">
    <property type="component" value="Unassembled WGS sequence"/>
</dbReference>
<evidence type="ECO:0000313" key="9">
    <source>
        <dbReference type="Proteomes" id="UP000325395"/>
    </source>
</evidence>
<dbReference type="PANTHER" id="PTHR30096:SF0">
    <property type="entry name" value="4,5-DOPA DIOXYGENASE EXTRADIOL-LIKE PROTEIN"/>
    <property type="match status" value="1"/>
</dbReference>
<keyword evidence="5" id="KW-0560">Oxidoreductase</keyword>
<gene>
    <name evidence="8" type="ORF">BDV36DRAFT_283478</name>
</gene>
<evidence type="ECO:0000256" key="5">
    <source>
        <dbReference type="ARBA" id="ARBA00023002"/>
    </source>
</evidence>
<evidence type="ECO:0000313" key="8">
    <source>
        <dbReference type="EMBL" id="KAE8417731.1"/>
    </source>
</evidence>
<keyword evidence="6" id="KW-0812">Transmembrane</keyword>
<feature type="transmembrane region" description="Helical" evidence="6">
    <location>
        <begin position="21"/>
        <end position="41"/>
    </location>
</feature>
<evidence type="ECO:0000259" key="7">
    <source>
        <dbReference type="Pfam" id="PF02900"/>
    </source>
</evidence>
<organism evidence="8 9">
    <name type="scientific">Aspergillus pseudocaelatus</name>
    <dbReference type="NCBI Taxonomy" id="1825620"/>
    <lineage>
        <taxon>Eukaryota</taxon>
        <taxon>Fungi</taxon>
        <taxon>Dikarya</taxon>
        <taxon>Ascomycota</taxon>
        <taxon>Pezizomycotina</taxon>
        <taxon>Eurotiomycetes</taxon>
        <taxon>Eurotiomycetidae</taxon>
        <taxon>Eurotiales</taxon>
        <taxon>Aspergillaceae</taxon>
        <taxon>Aspergillus</taxon>
        <taxon>Aspergillus subgen. Circumdati</taxon>
    </lineage>
</organism>
<dbReference type="CDD" id="cd07363">
    <property type="entry name" value="45_DOPA_Dioxygenase"/>
    <property type="match status" value="1"/>
</dbReference>
<dbReference type="Pfam" id="PF02900">
    <property type="entry name" value="LigB"/>
    <property type="match status" value="1"/>
</dbReference>
<dbReference type="InterPro" id="IPR014436">
    <property type="entry name" value="Extradiol_dOase_DODA"/>
</dbReference>
<comment type="cofactor">
    <cofactor evidence="1">
        <name>Zn(2+)</name>
        <dbReference type="ChEBI" id="CHEBI:29105"/>
    </cofactor>
</comment>